<keyword evidence="1" id="KW-0727">SH2 domain</keyword>
<gene>
    <name evidence="4" type="primary">FER_0</name>
    <name evidence="4" type="ORF">Anas_13092</name>
</gene>
<dbReference type="InterPro" id="IPR036860">
    <property type="entry name" value="SH2_dom_sf"/>
</dbReference>
<feature type="non-terminal residue" evidence="4">
    <location>
        <position position="1"/>
    </location>
</feature>
<dbReference type="PROSITE" id="PS50001">
    <property type="entry name" value="SH2"/>
    <property type="match status" value="1"/>
</dbReference>
<proteinExistence type="predicted"/>
<sequence length="141" mass="16023">QRTENLTIKSKSSAFKDILKKPFSRSKTGGSNSPASTPPTPTRAGTEEPNAHPGDQHSLNNVSVEPHIDEFQQQQIHQQLQKANGVPELTYDPDRCLEDETWFHGVLPREEVVRLLVNEGDYLVRETTRNDEQQISRDYDI</sequence>
<accession>A0A5N5T689</accession>
<comment type="caution">
    <text evidence="4">The sequence shown here is derived from an EMBL/GenBank/DDBJ whole genome shotgun (WGS) entry which is preliminary data.</text>
</comment>
<evidence type="ECO:0000313" key="5">
    <source>
        <dbReference type="Proteomes" id="UP000326759"/>
    </source>
</evidence>
<feature type="region of interest" description="Disordered" evidence="2">
    <location>
        <begin position="17"/>
        <end position="66"/>
    </location>
</feature>
<feature type="domain" description="SH2" evidence="3">
    <location>
        <begin position="102"/>
        <end position="141"/>
    </location>
</feature>
<name>A0A5N5T689_9CRUS</name>
<evidence type="ECO:0000313" key="4">
    <source>
        <dbReference type="EMBL" id="KAB7501777.1"/>
    </source>
</evidence>
<keyword evidence="5" id="KW-1185">Reference proteome</keyword>
<keyword evidence="4" id="KW-0808">Transferase</keyword>
<evidence type="ECO:0000259" key="3">
    <source>
        <dbReference type="PROSITE" id="PS50001"/>
    </source>
</evidence>
<dbReference type="SUPFAM" id="SSF55550">
    <property type="entry name" value="SH2 domain"/>
    <property type="match status" value="1"/>
</dbReference>
<protein>
    <submittedName>
        <fullName evidence="4">Tyrosine-protein kinase Fer</fullName>
    </submittedName>
</protein>
<evidence type="ECO:0000256" key="2">
    <source>
        <dbReference type="SAM" id="MobiDB-lite"/>
    </source>
</evidence>
<dbReference type="InterPro" id="IPR000980">
    <property type="entry name" value="SH2"/>
</dbReference>
<dbReference type="GO" id="GO:0016301">
    <property type="term" value="F:kinase activity"/>
    <property type="evidence" value="ECO:0007669"/>
    <property type="project" value="UniProtKB-KW"/>
</dbReference>
<dbReference type="Proteomes" id="UP000326759">
    <property type="component" value="Unassembled WGS sequence"/>
</dbReference>
<organism evidence="4 5">
    <name type="scientific">Armadillidium nasatum</name>
    <dbReference type="NCBI Taxonomy" id="96803"/>
    <lineage>
        <taxon>Eukaryota</taxon>
        <taxon>Metazoa</taxon>
        <taxon>Ecdysozoa</taxon>
        <taxon>Arthropoda</taxon>
        <taxon>Crustacea</taxon>
        <taxon>Multicrustacea</taxon>
        <taxon>Malacostraca</taxon>
        <taxon>Eumalacostraca</taxon>
        <taxon>Peracarida</taxon>
        <taxon>Isopoda</taxon>
        <taxon>Oniscidea</taxon>
        <taxon>Crinocheta</taxon>
        <taxon>Armadillidiidae</taxon>
        <taxon>Armadillidium</taxon>
    </lineage>
</organism>
<keyword evidence="4" id="KW-0418">Kinase</keyword>
<dbReference type="Pfam" id="PF00017">
    <property type="entry name" value="SH2"/>
    <property type="match status" value="1"/>
</dbReference>
<evidence type="ECO:0000256" key="1">
    <source>
        <dbReference type="PROSITE-ProRule" id="PRU00191"/>
    </source>
</evidence>
<dbReference type="Gene3D" id="3.30.505.10">
    <property type="entry name" value="SH2 domain"/>
    <property type="match status" value="1"/>
</dbReference>
<dbReference type="EMBL" id="SEYY01009540">
    <property type="protein sequence ID" value="KAB7501777.1"/>
    <property type="molecule type" value="Genomic_DNA"/>
</dbReference>
<reference evidence="4 5" key="1">
    <citation type="journal article" date="2019" name="PLoS Biol.">
        <title>Sex chromosomes control vertical transmission of feminizing Wolbachia symbionts in an isopod.</title>
        <authorList>
            <person name="Becking T."/>
            <person name="Chebbi M.A."/>
            <person name="Giraud I."/>
            <person name="Moumen B."/>
            <person name="Laverre T."/>
            <person name="Caubet Y."/>
            <person name="Peccoud J."/>
            <person name="Gilbert C."/>
            <person name="Cordaux R."/>
        </authorList>
    </citation>
    <scope>NUCLEOTIDE SEQUENCE [LARGE SCALE GENOMIC DNA]</scope>
    <source>
        <strain evidence="4">ANa2</strain>
        <tissue evidence="4">Whole body excluding digestive tract and cuticle</tissue>
    </source>
</reference>
<dbReference type="AlphaFoldDB" id="A0A5N5T689"/>